<keyword evidence="4" id="KW-0521">NADP</keyword>
<dbReference type="GO" id="GO:0044550">
    <property type="term" value="P:secondary metabolite biosynthetic process"/>
    <property type="evidence" value="ECO:0007669"/>
    <property type="project" value="UniProtKB-ARBA"/>
</dbReference>
<dbReference type="GO" id="GO:0008897">
    <property type="term" value="F:holo-[acyl-carrier-protein] synthase activity"/>
    <property type="evidence" value="ECO:0007669"/>
    <property type="project" value="InterPro"/>
</dbReference>
<feature type="domain" description="Beta-ketoacyl synthase-like N-terminal" evidence="8">
    <location>
        <begin position="573"/>
        <end position="643"/>
    </location>
</feature>
<evidence type="ECO:0000259" key="10">
    <source>
        <dbReference type="Pfam" id="PF18314"/>
    </source>
</evidence>
<feature type="domain" description="4'-phosphopantetheinyl transferase" evidence="9">
    <location>
        <begin position="912"/>
        <end position="985"/>
    </location>
</feature>
<dbReference type="InterPro" id="IPR014030">
    <property type="entry name" value="Ketoacyl_synth_N"/>
</dbReference>
<evidence type="ECO:0000313" key="12">
    <source>
        <dbReference type="Proteomes" id="UP000005446"/>
    </source>
</evidence>
<organism evidence="11 12">
    <name type="scientific">Glarea lozoyensis (strain ATCC 74030 / MF5533)</name>
    <dbReference type="NCBI Taxonomy" id="1104152"/>
    <lineage>
        <taxon>Eukaryota</taxon>
        <taxon>Fungi</taxon>
        <taxon>Dikarya</taxon>
        <taxon>Ascomycota</taxon>
        <taxon>Pezizomycotina</taxon>
        <taxon>Leotiomycetes</taxon>
        <taxon>Helotiales</taxon>
        <taxon>Helotiaceae</taxon>
        <taxon>Glarea</taxon>
    </lineage>
</organism>
<keyword evidence="3" id="KW-0460">Magnesium</keyword>
<dbReference type="SUPFAM" id="SSF53901">
    <property type="entry name" value="Thiolase-like"/>
    <property type="match status" value="1"/>
</dbReference>
<dbReference type="SUPFAM" id="SSF51735">
    <property type="entry name" value="NAD(P)-binding Rossmann-fold domains"/>
    <property type="match status" value="1"/>
</dbReference>
<dbReference type="Gene3D" id="3.40.47.10">
    <property type="match status" value="2"/>
</dbReference>
<dbReference type="InterPro" id="IPR037143">
    <property type="entry name" value="4-PPantetheinyl_Trfase_dom_sf"/>
</dbReference>
<comment type="catalytic activity">
    <reaction evidence="6">
        <text>acetyl-CoA + n malonyl-CoA + 2n NADPH + 4n H(+) = a long-chain-acyl-CoA + n CoA + n CO2 + 2n NADP(+).</text>
        <dbReference type="EC" id="2.3.1.86"/>
    </reaction>
</comment>
<dbReference type="Gene3D" id="3.90.470.20">
    <property type="entry name" value="4'-phosphopantetheinyl transferase domain"/>
    <property type="match status" value="1"/>
</dbReference>
<dbReference type="GO" id="GO:0000287">
    <property type="term" value="F:magnesium ion binding"/>
    <property type="evidence" value="ECO:0007669"/>
    <property type="project" value="InterPro"/>
</dbReference>
<evidence type="ECO:0000256" key="1">
    <source>
        <dbReference type="ARBA" id="ARBA00022679"/>
    </source>
</evidence>
<evidence type="ECO:0000256" key="2">
    <source>
        <dbReference type="ARBA" id="ARBA00022723"/>
    </source>
</evidence>
<dbReference type="Proteomes" id="UP000005446">
    <property type="component" value="Unassembled WGS sequence"/>
</dbReference>
<feature type="domain" description="Fatty acid synthase type I helical" evidence="10">
    <location>
        <begin position="73"/>
        <end position="134"/>
    </location>
</feature>
<dbReference type="InParanoid" id="H0EC83"/>
<dbReference type="GO" id="GO:0004321">
    <property type="term" value="F:fatty-acyl-CoA synthase activity"/>
    <property type="evidence" value="ECO:0007669"/>
    <property type="project" value="UniProtKB-EC"/>
</dbReference>
<dbReference type="InterPro" id="IPR016039">
    <property type="entry name" value="Thiolase-like"/>
</dbReference>
<evidence type="ECO:0000259" key="8">
    <source>
        <dbReference type="Pfam" id="PF00109"/>
    </source>
</evidence>
<evidence type="ECO:0000256" key="5">
    <source>
        <dbReference type="ARBA" id="ARBA00023002"/>
    </source>
</evidence>
<dbReference type="Gene3D" id="3.30.70.2490">
    <property type="match status" value="1"/>
</dbReference>
<comment type="catalytic activity">
    <reaction evidence="7">
        <text>a (3R)-hydroxyacyl-[ACP] + NADP(+) = a 3-oxoacyl-[ACP] + NADPH + H(+)</text>
        <dbReference type="Rhea" id="RHEA:17397"/>
        <dbReference type="Rhea" id="RHEA-COMP:9916"/>
        <dbReference type="Rhea" id="RHEA-COMP:9945"/>
        <dbReference type="ChEBI" id="CHEBI:15378"/>
        <dbReference type="ChEBI" id="CHEBI:57783"/>
        <dbReference type="ChEBI" id="CHEBI:58349"/>
        <dbReference type="ChEBI" id="CHEBI:78776"/>
        <dbReference type="ChEBI" id="CHEBI:78827"/>
        <dbReference type="EC" id="1.1.1.100"/>
    </reaction>
</comment>
<comment type="caution">
    <text evidence="11">The sequence shown here is derived from an EMBL/GenBank/DDBJ whole genome shotgun (WGS) entry which is preliminary data.</text>
</comment>
<dbReference type="GO" id="GO:0006633">
    <property type="term" value="P:fatty acid biosynthetic process"/>
    <property type="evidence" value="ECO:0007669"/>
    <property type="project" value="InterPro"/>
</dbReference>
<dbReference type="Gene3D" id="3.40.50.720">
    <property type="entry name" value="NAD(P)-binding Rossmann-like Domain"/>
    <property type="match status" value="2"/>
</dbReference>
<evidence type="ECO:0000256" key="3">
    <source>
        <dbReference type="ARBA" id="ARBA00022842"/>
    </source>
</evidence>
<dbReference type="HOGENOM" id="CLU_300164_0_0_1"/>
<dbReference type="Pfam" id="PF00109">
    <property type="entry name" value="ketoacyl-synt"/>
    <property type="match status" value="1"/>
</dbReference>
<proteinExistence type="predicted"/>
<dbReference type="SUPFAM" id="SSF56214">
    <property type="entry name" value="4'-phosphopantetheinyl transferase"/>
    <property type="match status" value="1"/>
</dbReference>
<dbReference type="OrthoDB" id="4251012at2759"/>
<keyword evidence="5" id="KW-0560">Oxidoreductase</keyword>
<keyword evidence="12" id="KW-1185">Reference proteome</keyword>
<evidence type="ECO:0000256" key="7">
    <source>
        <dbReference type="ARBA" id="ARBA00048508"/>
    </source>
</evidence>
<protein>
    <submittedName>
        <fullName evidence="11">Putative Fatty acid synthase subunit alpha</fullName>
    </submittedName>
</protein>
<dbReference type="InterPro" id="IPR004568">
    <property type="entry name" value="Ppantetheine-prot_Trfase_dom"/>
</dbReference>
<evidence type="ECO:0000256" key="6">
    <source>
        <dbReference type="ARBA" id="ARBA00048237"/>
    </source>
</evidence>
<evidence type="ECO:0000256" key="4">
    <source>
        <dbReference type="ARBA" id="ARBA00022857"/>
    </source>
</evidence>
<dbReference type="InterPro" id="IPR041550">
    <property type="entry name" value="FASI_helical"/>
</dbReference>
<sequence>MESWYFQAIVGTSICNDPKYYFGAKELLDKAAKVYAETCGLTLQAQSNKLDQHVNAESVMSPSAMLSVQQEAKSQRHLATRQVLALSEYLGINLGGNNDSESEVLNRALRNKLAVWKDEFGDDFALGMKAHFDSRLNTSRVCLRRAGSASEEDLNLTHLFFHNISEILQNGANFSGKCILITGAGSGSIGVELVKYLLNGGAHVIVATSRPSSSSSKFYRDIYAEHGSRGSQIHVVPFNQASAIDCKELIEPTQVILPLSPNHGIFGGDGLYSESKLGLEGLLNRFHSESWSEEITVVGLIIGWTRGTSLMQQNDIVAQAIEERGVLTFSQKEMALNILTLLSPEIAEVCDEVSIIADFSGGLGRLENCNQVLSSAREKIRLESQILKAKMVDLSGTVVVVGYSELGPWGNARTRWEKESQNRLTQSAYVELAWMMNLIKYFDGDTPQGYFVGWVDTKSGEQVLDSEVEGKYGDFILSHSGIRFIDPDLSSGYDPTKKEFLQEIVVEEDLPEFETDYATAEGIKRRNGDKISFTHLDGQDQCRVQIKCGAHIMVPRSSNFNTSCVAGQLPKGWNAATYGVEEGIISQVDPVTLYALCCVAEALFSAGITNAMEVYKHIHTSEMGNFIGSSMGGTDKTRQMYRDVYLDKRVQGDIIQETFLNTPAAWYRQEQMQKAIKRAHAGERAYKELPIAGILTPEGSQSDSGGEEQLIIDNSFAESTLRCRIQAVQRQWGNELRHNVDPALEKFEHLVFPTEPIQMAEIKAFILTSFGFGQKGGQLIGVNPKYLLATLGKDCFEEYATKVTERKRLANRAFAKAVLTNSVFKAQTEPPYDPVDEAKVFLDPLARTSEVPETGEYRFERKNISGSTILTKAPNDASKMRAAATVDLATALTRSQTWISKTISDAPDNVKVGIDVEDLGAFTSDKNEIFVARNYTEDEISVARKSPDPHRSFVGRWCAKEAVFKSLGTRSKGAGAALKEIEIVDSGMGPSVKAMYLP</sequence>
<evidence type="ECO:0000259" key="9">
    <source>
        <dbReference type="Pfam" id="PF01648"/>
    </source>
</evidence>
<dbReference type="Pfam" id="PF01648">
    <property type="entry name" value="ACPS"/>
    <property type="match status" value="1"/>
</dbReference>
<keyword evidence="1" id="KW-0808">Transferase</keyword>
<dbReference type="NCBIfam" id="TIGR00556">
    <property type="entry name" value="pantethn_trn"/>
    <property type="match status" value="1"/>
</dbReference>
<dbReference type="EMBL" id="AGUE01000001">
    <property type="protein sequence ID" value="EHL03826.1"/>
    <property type="molecule type" value="Genomic_DNA"/>
</dbReference>
<evidence type="ECO:0000313" key="11">
    <source>
        <dbReference type="EMBL" id="EHL03826.1"/>
    </source>
</evidence>
<dbReference type="AlphaFoldDB" id="H0EC83"/>
<keyword evidence="2" id="KW-0479">Metal-binding</keyword>
<name>H0EC83_GLAL7</name>
<dbReference type="GO" id="GO:0004316">
    <property type="term" value="F:3-oxoacyl-[acyl-carrier-protein] reductase (NADPH) activity"/>
    <property type="evidence" value="ECO:0007669"/>
    <property type="project" value="UniProtKB-EC"/>
</dbReference>
<dbReference type="InterPro" id="IPR036291">
    <property type="entry name" value="NAD(P)-bd_dom_sf"/>
</dbReference>
<accession>H0EC83</accession>
<reference evidence="11 12" key="1">
    <citation type="journal article" date="2012" name="Eukaryot. Cell">
        <title>Genome sequence of the fungus Glarea lozoyensis: the first genome sequence of a species from the Helotiaceae family.</title>
        <authorList>
            <person name="Youssar L."/>
            <person name="Gruening B.A."/>
            <person name="Erxleben A."/>
            <person name="Guenther S."/>
            <person name="Huettel W."/>
        </authorList>
    </citation>
    <scope>NUCLEOTIDE SEQUENCE [LARGE SCALE GENOMIC DNA]</scope>
    <source>
        <strain evidence="12">ATCC 74030 / MF5533</strain>
    </source>
</reference>
<dbReference type="InterPro" id="IPR008278">
    <property type="entry name" value="4-PPantetheinyl_Trfase_dom"/>
</dbReference>
<dbReference type="Pfam" id="PF18314">
    <property type="entry name" value="FAS_I_H"/>
    <property type="match status" value="1"/>
</dbReference>
<gene>
    <name evidence="11" type="ORF">M7I_0016</name>
</gene>